<dbReference type="InterPro" id="IPR016035">
    <property type="entry name" value="Acyl_Trfase/lysoPLipase"/>
</dbReference>
<dbReference type="InterPro" id="IPR050301">
    <property type="entry name" value="NTE"/>
</dbReference>
<dbReference type="Proteomes" id="UP001223547">
    <property type="component" value="Unassembled WGS sequence"/>
</dbReference>
<gene>
    <name evidence="6" type="ORF">QQF73_09640</name>
</gene>
<dbReference type="RefSeq" id="WP_285368042.1">
    <property type="nucleotide sequence ID" value="NZ_JASSQD010000001.1"/>
</dbReference>
<dbReference type="Gene3D" id="3.40.1090.10">
    <property type="entry name" value="Cytosolic phospholipase A2 catalytic domain"/>
    <property type="match status" value="2"/>
</dbReference>
<evidence type="ECO:0000256" key="3">
    <source>
        <dbReference type="ARBA" id="ARBA00023098"/>
    </source>
</evidence>
<protein>
    <submittedName>
        <fullName evidence="6">DUF3336 domain-containing protein</fullName>
    </submittedName>
</protein>
<sequence>MMSLIKPKGFSRQELRQRMQSATSYQQWHEAAIALDNLSGAENWRQSDASEYYDYRDIRARYELLRTLLAEQNHEELLYLLNEGIHGNMSGMGRPILYDKALTGTKRLIDNYVNAIVEALKTVADSSSSHISLQDKVDFFRRASHCYGRSALMLSGGGGLIYFHHGVVQTLIEQDLLPNVVSGASAGAWVSALLSMYTNKELKAGFFERYRYDMPEHLNPVRVLAGMEPGVSPLSVKERAMDSINNSMTFQEAYEHTGRYINISIAPAEKHQNSRLMNAITSPNVYIRSAMDASGSVPGVVPPVTLYAKGADGKPKPYLPSRKWVDGSVAEDLPAKRLSRLFGVNHYIVSMINPLAVPFVEDPKLRPRRGLRSVAGAMITGTAADLLKELEVYLSRFGVSFISPAVLIAHSVLNQSYTGDVNIILEKKDFSWRNVLFGYRNDQEIANLILAGKRNTWPKLAMIRNAALVGQELDRILDLLDQREFGQRRGGGARRRLTLPPVSF</sequence>
<dbReference type="InterPro" id="IPR021771">
    <property type="entry name" value="Triacylglycerol_lipase_N"/>
</dbReference>
<dbReference type="Pfam" id="PF11815">
    <property type="entry name" value="DUF3336"/>
    <property type="match status" value="1"/>
</dbReference>
<proteinExistence type="predicted"/>
<reference evidence="6 7" key="1">
    <citation type="submission" date="2023-05" db="EMBL/GenBank/DDBJ databases">
        <title>Marinobacter albus sp. nov., a marine bacterium isolated from sand in a coastal intertidal zone of huludao.</title>
        <authorList>
            <person name="Deng T."/>
        </authorList>
    </citation>
    <scope>NUCLEOTIDE SEQUENCE [LARGE SCALE GENOMIC DNA]</scope>
    <source>
        <strain evidence="6 7">M216</strain>
    </source>
</reference>
<dbReference type="Pfam" id="PF01734">
    <property type="entry name" value="Patatin"/>
    <property type="match status" value="1"/>
</dbReference>
<keyword evidence="7" id="KW-1185">Reference proteome</keyword>
<dbReference type="InterPro" id="IPR002641">
    <property type="entry name" value="PNPLA_dom"/>
</dbReference>
<feature type="domain" description="PNPLA" evidence="5">
    <location>
        <begin position="152"/>
        <end position="339"/>
    </location>
</feature>
<accession>A0ABT7HCY2</accession>
<dbReference type="CDD" id="cd07206">
    <property type="entry name" value="Pat_TGL3-4-5_SDP1"/>
    <property type="match status" value="1"/>
</dbReference>
<evidence type="ECO:0000313" key="6">
    <source>
        <dbReference type="EMBL" id="MDK9557884.1"/>
    </source>
</evidence>
<evidence type="ECO:0000313" key="7">
    <source>
        <dbReference type="Proteomes" id="UP001223547"/>
    </source>
</evidence>
<evidence type="ECO:0000256" key="4">
    <source>
        <dbReference type="PROSITE-ProRule" id="PRU01161"/>
    </source>
</evidence>
<name>A0ABT7HCY2_9GAMM</name>
<dbReference type="PANTHER" id="PTHR14226">
    <property type="entry name" value="NEUROPATHY TARGET ESTERASE/SWISS CHEESE D.MELANOGASTER"/>
    <property type="match status" value="1"/>
</dbReference>
<dbReference type="SUPFAM" id="SSF52151">
    <property type="entry name" value="FabD/lysophospholipase-like"/>
    <property type="match status" value="1"/>
</dbReference>
<feature type="short sequence motif" description="GXSXG" evidence="4">
    <location>
        <begin position="183"/>
        <end position="187"/>
    </location>
</feature>
<evidence type="ECO:0000259" key="5">
    <source>
        <dbReference type="PROSITE" id="PS51635"/>
    </source>
</evidence>
<evidence type="ECO:0000256" key="1">
    <source>
        <dbReference type="ARBA" id="ARBA00022801"/>
    </source>
</evidence>
<feature type="active site" description="Proton acceptor" evidence="4">
    <location>
        <position position="326"/>
    </location>
</feature>
<keyword evidence="2 4" id="KW-0442">Lipid degradation</keyword>
<dbReference type="PANTHER" id="PTHR14226:SF10">
    <property type="entry name" value="TRIACYLGLYCEROL LIPASE 4-RELATED"/>
    <property type="match status" value="1"/>
</dbReference>
<feature type="active site" description="Nucleophile" evidence="4">
    <location>
        <position position="185"/>
    </location>
</feature>
<comment type="caution">
    <text evidence="6">The sequence shown here is derived from an EMBL/GenBank/DDBJ whole genome shotgun (WGS) entry which is preliminary data.</text>
</comment>
<dbReference type="PROSITE" id="PS51635">
    <property type="entry name" value="PNPLA"/>
    <property type="match status" value="1"/>
</dbReference>
<dbReference type="EMBL" id="JASSQD010000001">
    <property type="protein sequence ID" value="MDK9557884.1"/>
    <property type="molecule type" value="Genomic_DNA"/>
</dbReference>
<comment type="caution">
    <text evidence="4">Lacks conserved residue(s) required for the propagation of feature annotation.</text>
</comment>
<keyword evidence="3 4" id="KW-0443">Lipid metabolism</keyword>
<keyword evidence="1 4" id="KW-0378">Hydrolase</keyword>
<organism evidence="6 7">
    <name type="scientific">Marinobacter albus</name>
    <dbReference type="NCBI Taxonomy" id="3030833"/>
    <lineage>
        <taxon>Bacteria</taxon>
        <taxon>Pseudomonadati</taxon>
        <taxon>Pseudomonadota</taxon>
        <taxon>Gammaproteobacteria</taxon>
        <taxon>Pseudomonadales</taxon>
        <taxon>Marinobacteraceae</taxon>
        <taxon>Marinobacter</taxon>
    </lineage>
</organism>
<evidence type="ECO:0000256" key="2">
    <source>
        <dbReference type="ARBA" id="ARBA00022963"/>
    </source>
</evidence>